<protein>
    <submittedName>
        <fullName evidence="2">Uncharacterized protein</fullName>
    </submittedName>
</protein>
<evidence type="ECO:0000256" key="1">
    <source>
        <dbReference type="SAM" id="MobiDB-lite"/>
    </source>
</evidence>
<evidence type="ECO:0000313" key="2">
    <source>
        <dbReference type="EMBL" id="KAF9778594.1"/>
    </source>
</evidence>
<accession>A0A9P6H3W1</accession>
<reference evidence="2" key="2">
    <citation type="submission" date="2020-11" db="EMBL/GenBank/DDBJ databases">
        <authorList>
            <consortium name="DOE Joint Genome Institute"/>
            <person name="Kuo A."/>
            <person name="Miyauchi S."/>
            <person name="Kiss E."/>
            <person name="Drula E."/>
            <person name="Kohler A."/>
            <person name="Sanchez-Garcia M."/>
            <person name="Andreopoulos B."/>
            <person name="Barry K.W."/>
            <person name="Bonito G."/>
            <person name="Buee M."/>
            <person name="Carver A."/>
            <person name="Chen C."/>
            <person name="Cichocki N."/>
            <person name="Clum A."/>
            <person name="Culley D."/>
            <person name="Crous P.W."/>
            <person name="Fauchery L."/>
            <person name="Girlanda M."/>
            <person name="Hayes R."/>
            <person name="Keri Z."/>
            <person name="Labutti K."/>
            <person name="Lipzen A."/>
            <person name="Lombard V."/>
            <person name="Magnuson J."/>
            <person name="Maillard F."/>
            <person name="Morin E."/>
            <person name="Murat C."/>
            <person name="Nolan M."/>
            <person name="Ohm R."/>
            <person name="Pangilinan J."/>
            <person name="Pereira M."/>
            <person name="Perotto S."/>
            <person name="Peter M."/>
            <person name="Riley R."/>
            <person name="Sitrit Y."/>
            <person name="Stielow B."/>
            <person name="Szollosi G."/>
            <person name="Zifcakova L."/>
            <person name="Stursova M."/>
            <person name="Spatafora J.W."/>
            <person name="Tedersoo L."/>
            <person name="Vaario L.-M."/>
            <person name="Yamada A."/>
            <person name="Yan M."/>
            <person name="Wang P."/>
            <person name="Xu J."/>
            <person name="Bruns T."/>
            <person name="Baldrian P."/>
            <person name="Vilgalys R."/>
            <person name="Henrissat B."/>
            <person name="Grigoriev I.V."/>
            <person name="Hibbett D."/>
            <person name="Nagy L.G."/>
            <person name="Martin F.M."/>
        </authorList>
    </citation>
    <scope>NUCLEOTIDE SEQUENCE</scope>
    <source>
        <strain evidence="2">UH-Tt-Lm1</strain>
    </source>
</reference>
<dbReference type="EMBL" id="WIUZ02000022">
    <property type="protein sequence ID" value="KAF9778594.1"/>
    <property type="molecule type" value="Genomic_DNA"/>
</dbReference>
<dbReference type="AlphaFoldDB" id="A0A9P6H3W1"/>
<dbReference type="OrthoDB" id="3269393at2759"/>
<sequence>MEAQKKNFATKQQVAIDTAVAAAKSENPTVAIPPNEEAEKKHADELKALEERLRAEHKKELEAAAANAAPGATTEKSTGADVETLIASAKAEWEKAHQEDIEKAIESGRVEQQAKGRLKDAQLLRTQTKVKELEAKILELQGPGAASSSKTVATTPGQKPTPTQPPPQKTAPAQIPGQKPTPAANKPQQTAAQNRLPNRPTPPTRGGGPGRVLGGRGGAPITAPTPQSTGGGVSIMGAAKRPREDAEGETQTADNSLAKRLKPAENKPNPPIKRPPPKQ</sequence>
<proteinExistence type="predicted"/>
<feature type="region of interest" description="Disordered" evidence="1">
    <location>
        <begin position="140"/>
        <end position="279"/>
    </location>
</feature>
<feature type="compositionally biased region" description="Pro residues" evidence="1">
    <location>
        <begin position="268"/>
        <end position="279"/>
    </location>
</feature>
<name>A0A9P6H3W1_9AGAM</name>
<reference evidence="2" key="1">
    <citation type="journal article" date="2020" name="Nat. Commun.">
        <title>Large-scale genome sequencing of mycorrhizal fungi provides insights into the early evolution of symbiotic traits.</title>
        <authorList>
            <person name="Miyauchi S."/>
            <person name="Kiss E."/>
            <person name="Kuo A."/>
            <person name="Drula E."/>
            <person name="Kohler A."/>
            <person name="Sanchez-Garcia M."/>
            <person name="Morin E."/>
            <person name="Andreopoulos B."/>
            <person name="Barry K.W."/>
            <person name="Bonito G."/>
            <person name="Buee M."/>
            <person name="Carver A."/>
            <person name="Chen C."/>
            <person name="Cichocki N."/>
            <person name="Clum A."/>
            <person name="Culley D."/>
            <person name="Crous P.W."/>
            <person name="Fauchery L."/>
            <person name="Girlanda M."/>
            <person name="Hayes R.D."/>
            <person name="Keri Z."/>
            <person name="LaButti K."/>
            <person name="Lipzen A."/>
            <person name="Lombard V."/>
            <person name="Magnuson J."/>
            <person name="Maillard F."/>
            <person name="Murat C."/>
            <person name="Nolan M."/>
            <person name="Ohm R.A."/>
            <person name="Pangilinan J."/>
            <person name="Pereira M.F."/>
            <person name="Perotto S."/>
            <person name="Peter M."/>
            <person name="Pfister S."/>
            <person name="Riley R."/>
            <person name="Sitrit Y."/>
            <person name="Stielow J.B."/>
            <person name="Szollosi G."/>
            <person name="Zifcakova L."/>
            <person name="Stursova M."/>
            <person name="Spatafora J.W."/>
            <person name="Tedersoo L."/>
            <person name="Vaario L.M."/>
            <person name="Yamada A."/>
            <person name="Yan M."/>
            <person name="Wang P."/>
            <person name="Xu J."/>
            <person name="Bruns T."/>
            <person name="Baldrian P."/>
            <person name="Vilgalys R."/>
            <person name="Dunand C."/>
            <person name="Henrissat B."/>
            <person name="Grigoriev I.V."/>
            <person name="Hibbett D."/>
            <person name="Nagy L.G."/>
            <person name="Martin F.M."/>
        </authorList>
    </citation>
    <scope>NUCLEOTIDE SEQUENCE</scope>
    <source>
        <strain evidence="2">UH-Tt-Lm1</strain>
    </source>
</reference>
<feature type="compositionally biased region" description="Gly residues" evidence="1">
    <location>
        <begin position="205"/>
        <end position="218"/>
    </location>
</feature>
<keyword evidence="3" id="KW-1185">Reference proteome</keyword>
<comment type="caution">
    <text evidence="2">The sequence shown here is derived from an EMBL/GenBank/DDBJ whole genome shotgun (WGS) entry which is preliminary data.</text>
</comment>
<organism evidence="2 3">
    <name type="scientific">Thelephora terrestris</name>
    <dbReference type="NCBI Taxonomy" id="56493"/>
    <lineage>
        <taxon>Eukaryota</taxon>
        <taxon>Fungi</taxon>
        <taxon>Dikarya</taxon>
        <taxon>Basidiomycota</taxon>
        <taxon>Agaricomycotina</taxon>
        <taxon>Agaricomycetes</taxon>
        <taxon>Thelephorales</taxon>
        <taxon>Thelephoraceae</taxon>
        <taxon>Thelephora</taxon>
    </lineage>
</organism>
<dbReference type="Proteomes" id="UP000736335">
    <property type="component" value="Unassembled WGS sequence"/>
</dbReference>
<feature type="compositionally biased region" description="Low complexity" evidence="1">
    <location>
        <begin position="63"/>
        <end position="76"/>
    </location>
</feature>
<gene>
    <name evidence="2" type="ORF">BJ322DRAFT_475368</name>
</gene>
<feature type="region of interest" description="Disordered" evidence="1">
    <location>
        <begin position="61"/>
        <end position="80"/>
    </location>
</feature>
<evidence type="ECO:0000313" key="3">
    <source>
        <dbReference type="Proteomes" id="UP000736335"/>
    </source>
</evidence>